<evidence type="ECO:0000259" key="1">
    <source>
        <dbReference type="Pfam" id="PF12728"/>
    </source>
</evidence>
<dbReference type="InterPro" id="IPR009061">
    <property type="entry name" value="DNA-bd_dom_put_sf"/>
</dbReference>
<dbReference type="SUPFAM" id="SSF46955">
    <property type="entry name" value="Putative DNA-binding domain"/>
    <property type="match status" value="1"/>
</dbReference>
<name>A0A9X9NE40_BACFG</name>
<dbReference type="PANTHER" id="PTHR34585:SF22">
    <property type="entry name" value="HELIX-TURN-HELIX DOMAIN-CONTAINING PROTEIN"/>
    <property type="match status" value="1"/>
</dbReference>
<dbReference type="PANTHER" id="PTHR34585">
    <property type="match status" value="1"/>
</dbReference>
<dbReference type="EMBL" id="CP103070">
    <property type="protein sequence ID" value="UVO88324.1"/>
    <property type="molecule type" value="Genomic_DNA"/>
</dbReference>
<organism evidence="2 3">
    <name type="scientific">Bacteroides fragilis</name>
    <dbReference type="NCBI Taxonomy" id="817"/>
    <lineage>
        <taxon>Bacteria</taxon>
        <taxon>Pseudomonadati</taxon>
        <taxon>Bacteroidota</taxon>
        <taxon>Bacteroidia</taxon>
        <taxon>Bacteroidales</taxon>
        <taxon>Bacteroidaceae</taxon>
        <taxon>Bacteroides</taxon>
    </lineage>
</organism>
<evidence type="ECO:0000313" key="2">
    <source>
        <dbReference type="EMBL" id="UVO88324.1"/>
    </source>
</evidence>
<dbReference type="RefSeq" id="WP_005817897.1">
    <property type="nucleotide sequence ID" value="NZ_CAXSVT010000001.1"/>
</dbReference>
<gene>
    <name evidence="2" type="ORF">NXW39_13145</name>
</gene>
<dbReference type="InterPro" id="IPR041657">
    <property type="entry name" value="HTH_17"/>
</dbReference>
<feature type="domain" description="Helix-turn-helix" evidence="1">
    <location>
        <begin position="42"/>
        <end position="90"/>
    </location>
</feature>
<dbReference type="Proteomes" id="UP001058403">
    <property type="component" value="Chromosome"/>
</dbReference>
<protein>
    <submittedName>
        <fullName evidence="2">Helix-turn-helix domain-containing protein</fullName>
    </submittedName>
</protein>
<proteinExistence type="predicted"/>
<reference evidence="2" key="1">
    <citation type="submission" date="2022-08" db="EMBL/GenBank/DDBJ databases">
        <title>Genome Sequencing of Bacteroides fragilis Group Isolates with Nanopore Technology.</title>
        <authorList>
            <person name="Tisza M.J."/>
            <person name="Smith D."/>
            <person name="Dekker J.P."/>
        </authorList>
    </citation>
    <scope>NUCLEOTIDE SEQUENCE</scope>
    <source>
        <strain evidence="2">BFG-49</strain>
    </source>
</reference>
<sequence>MSEFIDSKNERVIRFCQLLDRMTNGIQHLVANHKPMLNGEHYLTDSEVSAKLKVSRRTLQEWRNNGQIAYIQLGGKILYAESAIQAMQEKFYVEAWE</sequence>
<evidence type="ECO:0000313" key="3">
    <source>
        <dbReference type="Proteomes" id="UP001058403"/>
    </source>
</evidence>
<accession>A0A9X9NE40</accession>
<dbReference type="AlphaFoldDB" id="A0A9X9NE40"/>
<dbReference type="Pfam" id="PF12728">
    <property type="entry name" value="HTH_17"/>
    <property type="match status" value="1"/>
</dbReference>